<gene>
    <name evidence="2" type="ORF">BN11_290020</name>
</gene>
<sequence length="106" mass="11423">MAWQMLPGGQEAADGVGAALVGKCLEYLLQRDRNPLVNAGARNRVGDFMPVDHASSRSVAALRSGEIADLYSELRTRWDQIDAAADPTQSPDPAVRIVFPGSERSN</sequence>
<evidence type="ECO:0000313" key="3">
    <source>
        <dbReference type="Proteomes" id="UP000035763"/>
    </source>
</evidence>
<dbReference type="EMBL" id="CAJA01000212">
    <property type="protein sequence ID" value="CCH73542.1"/>
    <property type="molecule type" value="Genomic_DNA"/>
</dbReference>
<keyword evidence="3" id="KW-1185">Reference proteome</keyword>
<dbReference type="AlphaFoldDB" id="W6JWR0"/>
<dbReference type="STRING" id="1193182.BN11_290020"/>
<accession>W6JWR0</accession>
<protein>
    <submittedName>
        <fullName evidence="2">Uncharacterized protein</fullName>
    </submittedName>
</protein>
<comment type="caution">
    <text evidence="2">The sequence shown here is derived from an EMBL/GenBank/DDBJ whole genome shotgun (WGS) entry which is preliminary data.</text>
</comment>
<evidence type="ECO:0000256" key="1">
    <source>
        <dbReference type="SAM" id="MobiDB-lite"/>
    </source>
</evidence>
<reference evidence="2 3" key="1">
    <citation type="journal article" date="2013" name="ISME J.">
        <title>A metabolic model for members of the genus Tetrasphaera involved in enhanced biological phosphorus removal.</title>
        <authorList>
            <person name="Kristiansen R."/>
            <person name="Nguyen H.T.T."/>
            <person name="Saunders A.M."/>
            <person name="Nielsen J.L."/>
            <person name="Wimmer R."/>
            <person name="Le V.Q."/>
            <person name="McIlroy S.J."/>
            <person name="Petrovski S."/>
            <person name="Seviour R.J."/>
            <person name="Calteau A."/>
            <person name="Nielsen K.L."/>
            <person name="Nielsen P.H."/>
        </authorList>
    </citation>
    <scope>NUCLEOTIDE SEQUENCE [LARGE SCALE GENOMIC DNA]</scope>
    <source>
        <strain evidence="2 3">Ben110</strain>
    </source>
</reference>
<dbReference type="Proteomes" id="UP000035763">
    <property type="component" value="Unassembled WGS sequence"/>
</dbReference>
<organism evidence="2 3">
    <name type="scientific">Nostocoides australiense Ben110</name>
    <dbReference type="NCBI Taxonomy" id="1193182"/>
    <lineage>
        <taxon>Bacteria</taxon>
        <taxon>Bacillati</taxon>
        <taxon>Actinomycetota</taxon>
        <taxon>Actinomycetes</taxon>
        <taxon>Micrococcales</taxon>
        <taxon>Intrasporangiaceae</taxon>
        <taxon>Nostocoides</taxon>
    </lineage>
</organism>
<feature type="region of interest" description="Disordered" evidence="1">
    <location>
        <begin position="83"/>
        <end position="106"/>
    </location>
</feature>
<evidence type="ECO:0000313" key="2">
    <source>
        <dbReference type="EMBL" id="CCH73542.1"/>
    </source>
</evidence>
<proteinExistence type="predicted"/>
<name>W6JWR0_9MICO</name>